<keyword evidence="6" id="KW-0206">Cytoskeleton</keyword>
<comment type="similarity">
    <text evidence="8">Belongs to the TOG/XMAP215 family.</text>
</comment>
<dbReference type="FunFam" id="1.25.10.10:FF:000050">
    <property type="entry name" value="Cytoskeleton-associated protein 5 isoform X1"/>
    <property type="match status" value="1"/>
</dbReference>
<feature type="domain" description="TOG" evidence="11">
    <location>
        <begin position="267"/>
        <end position="501"/>
    </location>
</feature>
<evidence type="ECO:0000256" key="7">
    <source>
        <dbReference type="ARBA" id="ARBA00023306"/>
    </source>
</evidence>
<name>A0AAV2TYH1_CALDB</name>
<feature type="compositionally biased region" description="Basic residues" evidence="10">
    <location>
        <begin position="1144"/>
        <end position="1153"/>
    </location>
</feature>
<accession>A0AAV2TYH1</accession>
<feature type="domain" description="TOG" evidence="11">
    <location>
        <begin position="1207"/>
        <end position="1448"/>
    </location>
</feature>
<organism evidence="12 13">
    <name type="scientific">Calicophoron daubneyi</name>
    <name type="common">Rumen fluke</name>
    <name type="synonym">Paramphistomum daubneyi</name>
    <dbReference type="NCBI Taxonomy" id="300641"/>
    <lineage>
        <taxon>Eukaryota</taxon>
        <taxon>Metazoa</taxon>
        <taxon>Spiralia</taxon>
        <taxon>Lophotrochozoa</taxon>
        <taxon>Platyhelminthes</taxon>
        <taxon>Trematoda</taxon>
        <taxon>Digenea</taxon>
        <taxon>Plagiorchiida</taxon>
        <taxon>Pronocephalata</taxon>
        <taxon>Paramphistomoidea</taxon>
        <taxon>Paramphistomidae</taxon>
        <taxon>Calicophoron</taxon>
    </lineage>
</organism>
<feature type="region of interest" description="Disordered" evidence="10">
    <location>
        <begin position="809"/>
        <end position="853"/>
    </location>
</feature>
<dbReference type="PROSITE" id="PS50077">
    <property type="entry name" value="HEAT_REPEAT"/>
    <property type="match status" value="1"/>
</dbReference>
<feature type="compositionally biased region" description="Polar residues" evidence="10">
    <location>
        <begin position="1096"/>
        <end position="1108"/>
    </location>
</feature>
<feature type="compositionally biased region" description="Low complexity" evidence="10">
    <location>
        <begin position="243"/>
        <end position="253"/>
    </location>
</feature>
<evidence type="ECO:0000256" key="3">
    <source>
        <dbReference type="ARBA" id="ARBA00022618"/>
    </source>
</evidence>
<dbReference type="Pfam" id="PF21041">
    <property type="entry name" value="XMAP215_CLASP_TOG"/>
    <property type="match status" value="3"/>
</dbReference>
<protein>
    <recommendedName>
        <fullName evidence="11">TOG domain-containing protein</fullName>
    </recommendedName>
</protein>
<dbReference type="EMBL" id="CAXLJL010000933">
    <property type="protein sequence ID" value="CAL5141768.1"/>
    <property type="molecule type" value="Genomic_DNA"/>
</dbReference>
<dbReference type="GO" id="GO:0051301">
    <property type="term" value="P:cell division"/>
    <property type="evidence" value="ECO:0007669"/>
    <property type="project" value="UniProtKB-KW"/>
</dbReference>
<dbReference type="FunFam" id="1.25.10.10:FF:000063">
    <property type="entry name" value="Putative cytoskeleton-associated protein 5"/>
    <property type="match status" value="1"/>
</dbReference>
<comment type="subcellular location">
    <subcellularLocation>
        <location evidence="1">Cytoplasm</location>
        <location evidence="1">Cytoskeleton</location>
        <location evidence="1">Microtubule organizing center</location>
        <location evidence="1">Centrosome</location>
    </subcellularLocation>
</comment>
<dbReference type="InterPro" id="IPR045110">
    <property type="entry name" value="XMAP215"/>
</dbReference>
<evidence type="ECO:0000256" key="1">
    <source>
        <dbReference type="ARBA" id="ARBA00004300"/>
    </source>
</evidence>
<feature type="compositionally biased region" description="Basic and acidic residues" evidence="10">
    <location>
        <begin position="1466"/>
        <end position="1475"/>
    </location>
</feature>
<evidence type="ECO:0000256" key="4">
    <source>
        <dbReference type="ARBA" id="ARBA00022737"/>
    </source>
</evidence>
<evidence type="ECO:0000313" key="12">
    <source>
        <dbReference type="EMBL" id="CAL5141768.1"/>
    </source>
</evidence>
<feature type="domain" description="TOG" evidence="11">
    <location>
        <begin position="585"/>
        <end position="817"/>
    </location>
</feature>
<feature type="region of interest" description="Disordered" evidence="10">
    <location>
        <begin position="1441"/>
        <end position="1475"/>
    </location>
</feature>
<reference evidence="12" key="1">
    <citation type="submission" date="2024-06" db="EMBL/GenBank/DDBJ databases">
        <authorList>
            <person name="Liu X."/>
            <person name="Lenzi L."/>
            <person name="Haldenby T S."/>
            <person name="Uol C."/>
        </authorList>
    </citation>
    <scope>NUCLEOTIDE SEQUENCE</scope>
</reference>
<gene>
    <name evidence="12" type="ORF">CDAUBV1_LOCUS17087</name>
</gene>
<feature type="compositionally biased region" description="Polar residues" evidence="10">
    <location>
        <begin position="1980"/>
        <end position="1991"/>
    </location>
</feature>
<dbReference type="InterPro" id="IPR021133">
    <property type="entry name" value="HEAT_type_2"/>
</dbReference>
<feature type="compositionally biased region" description="Low complexity" evidence="10">
    <location>
        <begin position="1161"/>
        <end position="1171"/>
    </location>
</feature>
<dbReference type="InterPro" id="IPR048491">
    <property type="entry name" value="XMAP215_CLASP_TOG"/>
</dbReference>
<evidence type="ECO:0000256" key="5">
    <source>
        <dbReference type="ARBA" id="ARBA00022776"/>
    </source>
</evidence>
<feature type="repeat" description="HEAT" evidence="9">
    <location>
        <begin position="1034"/>
        <end position="1071"/>
    </location>
</feature>
<dbReference type="FunFam" id="1.25.10.10:FF:000019">
    <property type="entry name" value="Cytoskeleton-associated protein 5"/>
    <property type="match status" value="1"/>
</dbReference>
<feature type="region of interest" description="Disordered" evidence="10">
    <location>
        <begin position="1980"/>
        <end position="2001"/>
    </location>
</feature>
<dbReference type="GO" id="GO:0007051">
    <property type="term" value="P:spindle organization"/>
    <property type="evidence" value="ECO:0007669"/>
    <property type="project" value="InterPro"/>
</dbReference>
<feature type="region of interest" description="Disordered" evidence="10">
    <location>
        <begin position="1090"/>
        <end position="1190"/>
    </location>
</feature>
<dbReference type="SMART" id="SM01349">
    <property type="entry name" value="TOG"/>
    <property type="match status" value="5"/>
</dbReference>
<dbReference type="Gene3D" id="1.25.10.10">
    <property type="entry name" value="Leucine-rich Repeat Variant"/>
    <property type="match status" value="5"/>
</dbReference>
<keyword evidence="7" id="KW-0131">Cell cycle</keyword>
<dbReference type="GO" id="GO:0051010">
    <property type="term" value="F:microtubule plus-end binding"/>
    <property type="evidence" value="ECO:0007669"/>
    <property type="project" value="InterPro"/>
</dbReference>
<feature type="region of interest" description="Disordered" evidence="10">
    <location>
        <begin position="1819"/>
        <end position="1842"/>
    </location>
</feature>
<feature type="region of interest" description="Disordered" evidence="10">
    <location>
        <begin position="492"/>
        <end position="575"/>
    </location>
</feature>
<evidence type="ECO:0000256" key="10">
    <source>
        <dbReference type="SAM" id="MobiDB-lite"/>
    </source>
</evidence>
<dbReference type="GO" id="GO:0005813">
    <property type="term" value="C:centrosome"/>
    <property type="evidence" value="ECO:0007669"/>
    <property type="project" value="UniProtKB-SubCell"/>
</dbReference>
<evidence type="ECO:0000313" key="13">
    <source>
        <dbReference type="Proteomes" id="UP001497525"/>
    </source>
</evidence>
<keyword evidence="5" id="KW-0498">Mitosis</keyword>
<feature type="compositionally biased region" description="Polar residues" evidence="10">
    <location>
        <begin position="1172"/>
        <end position="1181"/>
    </location>
</feature>
<dbReference type="InterPro" id="IPR034085">
    <property type="entry name" value="TOG"/>
</dbReference>
<feature type="domain" description="TOG" evidence="11">
    <location>
        <begin position="1"/>
        <end position="227"/>
    </location>
</feature>
<sequence>MADDEEWKKLPTISKVQHSQWKARVEGYTEANKLFASQTSENAPVFNEYVGLMKKFVTDANAVAQETALDAVLVFLENAAAVSKCASDIASGLVTKCLSSARAKTKDKAIECLLEMVEIEKQDVACEELLKGLSNKNPKVVVGCLQTLRETLNLFGPTVIPMKQLLKEYPRLFDDRDKNVRAETKNLVVEIYRWIGHVNKNLLNDVKPVMVAELTATFNELPKEKPVPTRYLRSQRPKEEPVSSSDATGAQGTTGAGDDETEVDLESCMDPVEILSKVPKDFYTLIVDKKWKERQSALEGLEKVTNVPLIAQGDFGELTKTLINVVSKDPNIVLATMATKILGELATGLRKNYVPYAQPTIAACLGKFKEKKPTAVAALRETVDAAAKYVNLDVYIEDVVEALGQKAPGVRAETALFLSRCFARCKPGTLTKKNLKALTVPLCATCGDTVPEVRENSFAALGAAMRLVTPKVLEPLLTDLDPIRMGRIKEHYEQGPADKADGESGGNRPVTAPPVANAAAKPRRGAPPAQRPGTAVSKDVPADEGDQPSTKSSGPPGPKKKAGAASGTKSSAAPGAKSNVITENLMSDEVLEQKAYEIFTEELITKQSVSEWKERLAAATELQEKIKAMPSVDSSTQLLCRILMRKPGLKDSNIQVLKIRFETFQYVLESSKSVSSNLAEIVVPELMEKLGDVKVGETVKNCLTLLSERCSFEFVGGQVLQSTFKIKNPRAQADALNWLSKAIEDFGLKIRPPDLVSTLRTGLNATNPAVRQASLSLAGVAYLYMGDALRNLLADEKPAVVSLLNSEFEKNADKKPPAPTRGPKPKTVSQQKTSEPDSAGDNAEAVVEEEPDSEAFLPRVDISGKLTPELLTLLSSKAWKERQEALNSIQQIIESAKYIEGSNGALQGPLTALAKACGDVNKNLGKAALNIMALFGKALPKADATGYLRCVEPAILQSFTDSKPQFREAALSALTAWQSRVPFIAMTENDMLADALKTENAFLRADLLKWLAGALVDVPANSQRSFPPDFTQNIMPHVFSALEDRSPDARKQAQLVLPQLIRVLGWEGVSKAANKLKPVSKDTVLPQLEKARESVKASSPEKSPSGGNQAKAIRGGGTTVPVENEKDENEDTSSSPSAGPGIRGGKKKAKGDKKKQPNAPPSASSSPSKESTVSLPLQPNKNAKHARLQDEKKRKLLKWDFDAPSRDHIQQLNQLFVASGASPDLVAMLFHTDFKQHVKAIGQLSQLLDTPEGEDATYVNIDLILRWVTLRYFDTNPVVTGRCMDYVTKLFSRMSESAMSLTEHDGAAFLPYLVLKAGDSKDTVRQSVRGIFRLVANIYAPSRLFTFLSNGIKSKTNKTRQECLDEMGSLIDRFGVSVCQPSMPVALKAIAQQIGDRDSGVRSAALNALVNAYAIIGEQLWKVIGNLSDKDRTMLEERIKRAGRLPNSSSGETSEIRPPPVSAGPARREASENRRAIESARYSAERITPAQARARALLSELGDLSPEKAPNMPNLISLDAEVKDLFKPFEIPALKTHARTPVLTALLRTSPDTASAITMVVTAISSNDLLISCHALAELDTVLLDEKWYLLLNHVNQILMLITMQLKQVTTIYYGDPSIPEDQLRTLIRCHLATIESLFKRPTLGREASRETLRELLQTLLQLMLDERTMEMPDGENVIRVINALFVRIIDAANGTRVLSGLIRLLHESVSEGHFTNRITQAIMKSLWRITKKMDTTVNNYSLEIILADCHNFLRAFPSSSWKSRKSDVPLRTIKTMLHTLCRLEGYSVLDFLNNIPNKDESEMEEYLLRTLKTIGSVPNQGAHTRRASGNDGRSKPVLPSAGTREKLTEIFRKVGSKQPEEGLNELYDFTQMYPDVDLSSFLTKTSQFFQTYIRQALKNIAVERARQGRPGTGSMGDVNRLRSSLQTPLNGLHDSGNFTGSMDLNTGDGRLPNPKVFMDRLALLRRELGLGGVSTTNVDEGSGLLGSTQVDGDEENPRNPAVENALRNMVHPASSENIPGSEDQVNQRPTMTATELMDIRRRLECIKRGQQT</sequence>
<dbReference type="GO" id="GO:0061863">
    <property type="term" value="F:microtubule plus end polymerase"/>
    <property type="evidence" value="ECO:0007669"/>
    <property type="project" value="InterPro"/>
</dbReference>
<evidence type="ECO:0000256" key="6">
    <source>
        <dbReference type="ARBA" id="ARBA00023212"/>
    </source>
</evidence>
<feature type="domain" description="TOG" evidence="11">
    <location>
        <begin position="855"/>
        <end position="1101"/>
    </location>
</feature>
<keyword evidence="4" id="KW-0677">Repeat</keyword>
<feature type="compositionally biased region" description="Basic and acidic residues" evidence="10">
    <location>
        <begin position="492"/>
        <end position="502"/>
    </location>
</feature>
<feature type="region of interest" description="Disordered" evidence="10">
    <location>
        <begin position="225"/>
        <end position="262"/>
    </location>
</feature>
<dbReference type="PANTHER" id="PTHR12609">
    <property type="entry name" value="MICROTUBULE ASSOCIATED PROTEIN XMAP215"/>
    <property type="match status" value="1"/>
</dbReference>
<keyword evidence="3" id="KW-0132">Cell division</keyword>
<dbReference type="Proteomes" id="UP001497525">
    <property type="component" value="Unassembled WGS sequence"/>
</dbReference>
<proteinExistence type="inferred from homology"/>
<feature type="compositionally biased region" description="Low complexity" evidence="10">
    <location>
        <begin position="507"/>
        <end position="535"/>
    </location>
</feature>
<keyword evidence="2" id="KW-0963">Cytoplasm</keyword>
<feature type="compositionally biased region" description="Low complexity" evidence="10">
    <location>
        <begin position="563"/>
        <end position="575"/>
    </location>
</feature>
<dbReference type="GO" id="GO:0030951">
    <property type="term" value="P:establishment or maintenance of microtubule cytoskeleton polarity"/>
    <property type="evidence" value="ECO:0007669"/>
    <property type="project" value="InterPro"/>
</dbReference>
<dbReference type="GO" id="GO:0046785">
    <property type="term" value="P:microtubule polymerization"/>
    <property type="evidence" value="ECO:0007669"/>
    <property type="project" value="InterPro"/>
</dbReference>
<dbReference type="SUPFAM" id="SSF48371">
    <property type="entry name" value="ARM repeat"/>
    <property type="match status" value="2"/>
</dbReference>
<evidence type="ECO:0000256" key="8">
    <source>
        <dbReference type="ARBA" id="ARBA00025722"/>
    </source>
</evidence>
<evidence type="ECO:0000256" key="2">
    <source>
        <dbReference type="ARBA" id="ARBA00022490"/>
    </source>
</evidence>
<evidence type="ECO:0000259" key="11">
    <source>
        <dbReference type="SMART" id="SM01349"/>
    </source>
</evidence>
<dbReference type="Pfam" id="PF21040">
    <property type="entry name" value="CEP104-like_TOG"/>
    <property type="match status" value="1"/>
</dbReference>
<dbReference type="InterPro" id="IPR011989">
    <property type="entry name" value="ARM-like"/>
</dbReference>
<comment type="caution">
    <text evidence="12">The sequence shown here is derived from an EMBL/GenBank/DDBJ whole genome shotgun (WGS) entry which is preliminary data.</text>
</comment>
<evidence type="ECO:0000256" key="9">
    <source>
        <dbReference type="PROSITE-ProRule" id="PRU00103"/>
    </source>
</evidence>
<dbReference type="InterPro" id="IPR016024">
    <property type="entry name" value="ARM-type_fold"/>
</dbReference>